<sequence length="200" mass="22870">MVRYMAGFSERYGPGVPKELDRYLVPSEEIVFLLRRHWVVLAEPFLTTMLGLLLLAVVGGRVGEPVSTILTVGWLLLLSRLILVAWEWWYELVVATDKRLMLVHGVVTRKVDIMPMSKVTDMRYDRTVTGQVFGYGKFVMESAGQDQALSTINYIPDSDLHYQQISQLIFAPGEPRLTKGARSSRVPVTEPEDAWWRRKD</sequence>
<accession>A0ABP7AR32</accession>
<evidence type="ECO:0000256" key="1">
    <source>
        <dbReference type="SAM" id="Phobius"/>
    </source>
</evidence>
<name>A0ABP7AR32_9ACTN</name>
<dbReference type="Proteomes" id="UP001501074">
    <property type="component" value="Unassembled WGS sequence"/>
</dbReference>
<keyword evidence="1" id="KW-1133">Transmembrane helix</keyword>
<comment type="caution">
    <text evidence="3">The sequence shown here is derived from an EMBL/GenBank/DDBJ whole genome shotgun (WGS) entry which is preliminary data.</text>
</comment>
<dbReference type="Pfam" id="PF03703">
    <property type="entry name" value="bPH_2"/>
    <property type="match status" value="1"/>
</dbReference>
<feature type="transmembrane region" description="Helical" evidence="1">
    <location>
        <begin position="38"/>
        <end position="60"/>
    </location>
</feature>
<evidence type="ECO:0000259" key="2">
    <source>
        <dbReference type="Pfam" id="PF03703"/>
    </source>
</evidence>
<proteinExistence type="predicted"/>
<feature type="transmembrane region" description="Helical" evidence="1">
    <location>
        <begin position="66"/>
        <end position="89"/>
    </location>
</feature>
<organism evidence="3 4">
    <name type="scientific">Kineosporia mesophila</name>
    <dbReference type="NCBI Taxonomy" id="566012"/>
    <lineage>
        <taxon>Bacteria</taxon>
        <taxon>Bacillati</taxon>
        <taxon>Actinomycetota</taxon>
        <taxon>Actinomycetes</taxon>
        <taxon>Kineosporiales</taxon>
        <taxon>Kineosporiaceae</taxon>
        <taxon>Kineosporia</taxon>
    </lineage>
</organism>
<protein>
    <submittedName>
        <fullName evidence="3">PH domain-containing protein</fullName>
    </submittedName>
</protein>
<keyword evidence="4" id="KW-1185">Reference proteome</keyword>
<evidence type="ECO:0000313" key="4">
    <source>
        <dbReference type="Proteomes" id="UP001501074"/>
    </source>
</evidence>
<dbReference type="EMBL" id="BAAAZO010000012">
    <property type="protein sequence ID" value="GAA3638644.1"/>
    <property type="molecule type" value="Genomic_DNA"/>
</dbReference>
<dbReference type="PANTHER" id="PTHR37938">
    <property type="entry name" value="BLL0215 PROTEIN"/>
    <property type="match status" value="1"/>
</dbReference>
<feature type="domain" description="YdbS-like PH" evidence="2">
    <location>
        <begin position="88"/>
        <end position="154"/>
    </location>
</feature>
<keyword evidence="1" id="KW-0472">Membrane</keyword>
<reference evidence="4" key="1">
    <citation type="journal article" date="2019" name="Int. J. Syst. Evol. Microbiol.">
        <title>The Global Catalogue of Microorganisms (GCM) 10K type strain sequencing project: providing services to taxonomists for standard genome sequencing and annotation.</title>
        <authorList>
            <consortium name="The Broad Institute Genomics Platform"/>
            <consortium name="The Broad Institute Genome Sequencing Center for Infectious Disease"/>
            <person name="Wu L."/>
            <person name="Ma J."/>
        </authorList>
    </citation>
    <scope>NUCLEOTIDE SEQUENCE [LARGE SCALE GENOMIC DNA]</scope>
    <source>
        <strain evidence="4">JCM 16902</strain>
    </source>
</reference>
<dbReference type="InterPro" id="IPR005182">
    <property type="entry name" value="YdbS-like_PH"/>
</dbReference>
<dbReference type="PANTHER" id="PTHR37938:SF1">
    <property type="entry name" value="BLL0215 PROTEIN"/>
    <property type="match status" value="1"/>
</dbReference>
<gene>
    <name evidence="3" type="ORF">GCM10022223_67110</name>
</gene>
<evidence type="ECO:0000313" key="3">
    <source>
        <dbReference type="EMBL" id="GAA3638644.1"/>
    </source>
</evidence>
<keyword evidence="1" id="KW-0812">Transmembrane</keyword>